<dbReference type="InterPro" id="IPR004331">
    <property type="entry name" value="SPX_dom"/>
</dbReference>
<dbReference type="PANTHER" id="PTHR23335:SF0">
    <property type="entry name" value="CALMODULIN-BINDING TRANSCRIPTION ACTIVATOR 2-LIKE ISOFORM X1"/>
    <property type="match status" value="1"/>
</dbReference>
<dbReference type="STRING" id="35608.A0A2U1NH37"/>
<dbReference type="SUPFAM" id="SSF48403">
    <property type="entry name" value="Ankyrin repeat"/>
    <property type="match status" value="1"/>
</dbReference>
<gene>
    <name evidence="3" type="ORF">CTI12_AA264700</name>
</gene>
<dbReference type="GO" id="GO:0006357">
    <property type="term" value="P:regulation of transcription by RNA polymerase II"/>
    <property type="evidence" value="ECO:0007669"/>
    <property type="project" value="TreeGrafter"/>
</dbReference>
<protein>
    <recommendedName>
        <fullName evidence="2">SPX domain-containing protein</fullName>
    </recommendedName>
</protein>
<dbReference type="InterPro" id="IPR036770">
    <property type="entry name" value="Ankyrin_rpt-contain_sf"/>
</dbReference>
<reference evidence="3 4" key="1">
    <citation type="journal article" date="2018" name="Mol. Plant">
        <title>The genome of Artemisia annua provides insight into the evolution of Asteraceae family and artemisinin biosynthesis.</title>
        <authorList>
            <person name="Shen Q."/>
            <person name="Zhang L."/>
            <person name="Liao Z."/>
            <person name="Wang S."/>
            <person name="Yan T."/>
            <person name="Shi P."/>
            <person name="Liu M."/>
            <person name="Fu X."/>
            <person name="Pan Q."/>
            <person name="Wang Y."/>
            <person name="Lv Z."/>
            <person name="Lu X."/>
            <person name="Zhang F."/>
            <person name="Jiang W."/>
            <person name="Ma Y."/>
            <person name="Chen M."/>
            <person name="Hao X."/>
            <person name="Li L."/>
            <person name="Tang Y."/>
            <person name="Lv G."/>
            <person name="Zhou Y."/>
            <person name="Sun X."/>
            <person name="Brodelius P.E."/>
            <person name="Rose J.K.C."/>
            <person name="Tang K."/>
        </authorList>
    </citation>
    <scope>NUCLEOTIDE SEQUENCE [LARGE SCALE GENOMIC DNA]</scope>
    <source>
        <strain evidence="4">cv. Huhao1</strain>
        <tissue evidence="3">Leaf</tissue>
    </source>
</reference>
<keyword evidence="4" id="KW-1185">Reference proteome</keyword>
<dbReference type="GO" id="GO:0003712">
    <property type="term" value="F:transcription coregulator activity"/>
    <property type="evidence" value="ECO:0007669"/>
    <property type="project" value="TreeGrafter"/>
</dbReference>
<dbReference type="Gene3D" id="1.25.40.20">
    <property type="entry name" value="Ankyrin repeat-containing domain"/>
    <property type="match status" value="1"/>
</dbReference>
<proteinExistence type="predicted"/>
<feature type="region of interest" description="Disordered" evidence="1">
    <location>
        <begin position="392"/>
        <end position="413"/>
    </location>
</feature>
<dbReference type="Proteomes" id="UP000245207">
    <property type="component" value="Unassembled WGS sequence"/>
</dbReference>
<sequence>MKFGKEFKKQKVPEWIEAYVDYTGLKRWCRACSTQLVRTDSQYPGFTPTRVQLPCYEDSKENVRKCQLPITQEHASLEGISNYFKSLMLILCYLIVAASFFVHIDNKSAWTCKIATGKDTSISLMKINGRATGICQNGWHTLDQLGVADYRRGMVAGIKRVAAAKSSVVVTEALLAAAHDSPSRSSNDWFPWLQAWISYPELTKMQWKEEHRLRRQYEVEGRDVLPSEDSELLDSYVITPGNQFIIACSEVREFEYAQKPSTIAAANATCSEDEFGLLIRLSKLLSSGAEMNWSGCSVLLYEAHEGCQGLRVLDERQQGIIHLAAALGYEWAISPVVATGMSPNFRDAHGRTALHWASFYGSGQTSADLASFNGHKEIAGYLAEEDLTSHPSALSGKHRMVPEVERRNRSHLQ</sequence>
<dbReference type="GO" id="GO:0005634">
    <property type="term" value="C:nucleus"/>
    <property type="evidence" value="ECO:0007669"/>
    <property type="project" value="TreeGrafter"/>
</dbReference>
<comment type="caution">
    <text evidence="3">The sequence shown here is derived from an EMBL/GenBank/DDBJ whole genome shotgun (WGS) entry which is preliminary data.</text>
</comment>
<evidence type="ECO:0000256" key="1">
    <source>
        <dbReference type="SAM" id="MobiDB-lite"/>
    </source>
</evidence>
<dbReference type="EMBL" id="PKPP01002836">
    <property type="protein sequence ID" value="PWA72822.1"/>
    <property type="molecule type" value="Genomic_DNA"/>
</dbReference>
<dbReference type="PANTHER" id="PTHR23335">
    <property type="entry name" value="CALMODULIN-BINDING TRANSCRIPTION ACTIVATOR CAMTA"/>
    <property type="match status" value="1"/>
</dbReference>
<evidence type="ECO:0000313" key="4">
    <source>
        <dbReference type="Proteomes" id="UP000245207"/>
    </source>
</evidence>
<organism evidence="3 4">
    <name type="scientific">Artemisia annua</name>
    <name type="common">Sweet wormwood</name>
    <dbReference type="NCBI Taxonomy" id="35608"/>
    <lineage>
        <taxon>Eukaryota</taxon>
        <taxon>Viridiplantae</taxon>
        <taxon>Streptophyta</taxon>
        <taxon>Embryophyta</taxon>
        <taxon>Tracheophyta</taxon>
        <taxon>Spermatophyta</taxon>
        <taxon>Magnoliopsida</taxon>
        <taxon>eudicotyledons</taxon>
        <taxon>Gunneridae</taxon>
        <taxon>Pentapetalae</taxon>
        <taxon>asterids</taxon>
        <taxon>campanulids</taxon>
        <taxon>Asterales</taxon>
        <taxon>Asteraceae</taxon>
        <taxon>Asteroideae</taxon>
        <taxon>Anthemideae</taxon>
        <taxon>Artemisiinae</taxon>
        <taxon>Artemisia</taxon>
    </lineage>
</organism>
<accession>A0A2U1NH37</accession>
<dbReference type="AlphaFoldDB" id="A0A2U1NH37"/>
<evidence type="ECO:0000313" key="3">
    <source>
        <dbReference type="EMBL" id="PWA72822.1"/>
    </source>
</evidence>
<feature type="domain" description="SPX" evidence="2">
    <location>
        <begin position="1"/>
        <end position="28"/>
    </location>
</feature>
<dbReference type="OrthoDB" id="1750346at2759"/>
<dbReference type="GO" id="GO:0003690">
    <property type="term" value="F:double-stranded DNA binding"/>
    <property type="evidence" value="ECO:0007669"/>
    <property type="project" value="TreeGrafter"/>
</dbReference>
<name>A0A2U1NH37_ARTAN</name>
<dbReference type="Pfam" id="PF03105">
    <property type="entry name" value="SPX"/>
    <property type="match status" value="1"/>
</dbReference>
<evidence type="ECO:0000259" key="2">
    <source>
        <dbReference type="Pfam" id="PF03105"/>
    </source>
</evidence>